<protein>
    <submittedName>
        <fullName evidence="2">Uncharacterized protein</fullName>
    </submittedName>
</protein>
<evidence type="ECO:0000313" key="2">
    <source>
        <dbReference type="EMBL" id="ERJ17463.1"/>
    </source>
</evidence>
<dbReference type="Proteomes" id="UP000006242">
    <property type="component" value="Unassembled WGS sequence"/>
</dbReference>
<dbReference type="AlphaFoldDB" id="U2FSP3"/>
<keyword evidence="1" id="KW-0472">Membrane</keyword>
<accession>U2FSP3</accession>
<evidence type="ECO:0000256" key="1">
    <source>
        <dbReference type="SAM" id="Phobius"/>
    </source>
</evidence>
<dbReference type="EMBL" id="AFNV02000038">
    <property type="protein sequence ID" value="ERJ17463.1"/>
    <property type="molecule type" value="Genomic_DNA"/>
</dbReference>
<reference evidence="2 3" key="1">
    <citation type="journal article" date="2011" name="J. Bacteriol.">
        <title>Genome sequence of Salinisphaera shabanensis, a gammaproteobacterium from the harsh, variable environment of the brine-seawater interface of the Shaban Deep in the Red Sea.</title>
        <authorList>
            <person name="Antunes A."/>
            <person name="Alam I."/>
            <person name="Bajic V.B."/>
            <person name="Stingl U."/>
        </authorList>
    </citation>
    <scope>NUCLEOTIDE SEQUENCE [LARGE SCALE GENOMIC DNA]</scope>
    <source>
        <strain evidence="2 3">E1L3A</strain>
    </source>
</reference>
<proteinExistence type="predicted"/>
<feature type="transmembrane region" description="Helical" evidence="1">
    <location>
        <begin position="58"/>
        <end position="78"/>
    </location>
</feature>
<keyword evidence="1" id="KW-0812">Transmembrane</keyword>
<keyword evidence="1" id="KW-1133">Transmembrane helix</keyword>
<dbReference type="RefSeq" id="WP_006912605.1">
    <property type="nucleotide sequence ID" value="NZ_AFNV02000038.1"/>
</dbReference>
<keyword evidence="3" id="KW-1185">Reference proteome</keyword>
<comment type="caution">
    <text evidence="2">The sequence shown here is derived from an EMBL/GenBank/DDBJ whole genome shotgun (WGS) entry which is preliminary data.</text>
</comment>
<feature type="transmembrane region" description="Helical" evidence="1">
    <location>
        <begin position="33"/>
        <end position="51"/>
    </location>
</feature>
<organism evidence="2 3">
    <name type="scientific">Salinisphaera shabanensis E1L3A</name>
    <dbReference type="NCBI Taxonomy" id="1033802"/>
    <lineage>
        <taxon>Bacteria</taxon>
        <taxon>Pseudomonadati</taxon>
        <taxon>Pseudomonadota</taxon>
        <taxon>Gammaproteobacteria</taxon>
        <taxon>Salinisphaerales</taxon>
        <taxon>Salinisphaeraceae</taxon>
        <taxon>Salinisphaera</taxon>
    </lineage>
</organism>
<evidence type="ECO:0000313" key="3">
    <source>
        <dbReference type="Proteomes" id="UP000006242"/>
    </source>
</evidence>
<reference evidence="2 3" key="2">
    <citation type="journal article" date="2013" name="PLoS ONE">
        <title>INDIGO - INtegrated Data Warehouse of MIcrobial GenOmes with Examples from the Red Sea Extremophiles.</title>
        <authorList>
            <person name="Alam I."/>
            <person name="Antunes A."/>
            <person name="Kamau A.A."/>
            <person name="Ba Alawi W."/>
            <person name="Kalkatawi M."/>
            <person name="Stingl U."/>
            <person name="Bajic V.B."/>
        </authorList>
    </citation>
    <scope>NUCLEOTIDE SEQUENCE [LARGE SCALE GENOMIC DNA]</scope>
    <source>
        <strain evidence="2 3">E1L3A</strain>
    </source>
</reference>
<gene>
    <name evidence="2" type="ORF">SSPSH_003721</name>
</gene>
<name>U2FSP3_9GAMM</name>
<sequence>MFELLTAIIALVPIGWSHHLIAAHTRYEIVTRGLLILVGLGFGAICMRYAADSTLARWSLFVAGMGAVHTPAAIVLTIKQLKRRGY</sequence>